<sequence>MKALYLYHYSASETFSAAGAVISLLTGRHGENDLLQAAVSRLSHIQEDLRQAMVFNDQAALPARSKELDTHFNDGFVKLRNYVEITAEIAHLGQRARAAAMVRDIIHRHDRTLQYKPRDEQISLFDSVLRELPQEALEKAGVLPLLSSVAETHRELKEIEEQRRAVDAARREMPPPYELSETLRTLNAELSPLVTRVRTRITRRQKPPAESPYQKKVYEDY</sequence>
<keyword evidence="3" id="KW-1185">Reference proteome</keyword>
<organism evidence="2 3">
    <name type="scientific">Chitinivibrio alkaliphilus ACht1</name>
    <dbReference type="NCBI Taxonomy" id="1313304"/>
    <lineage>
        <taxon>Bacteria</taxon>
        <taxon>Pseudomonadati</taxon>
        <taxon>Fibrobacterota</taxon>
        <taxon>Chitinivibrionia</taxon>
        <taxon>Chitinivibrionales</taxon>
        <taxon>Chitinivibrionaceae</taxon>
        <taxon>Chitinivibrio</taxon>
    </lineage>
</organism>
<dbReference type="EMBL" id="ASJR01000038">
    <property type="protein sequence ID" value="ERP30717.1"/>
    <property type="molecule type" value="Genomic_DNA"/>
</dbReference>
<evidence type="ECO:0000313" key="3">
    <source>
        <dbReference type="Proteomes" id="UP000017148"/>
    </source>
</evidence>
<dbReference type="RefSeq" id="WP_022637797.1">
    <property type="nucleotide sequence ID" value="NZ_ASJR01000038.1"/>
</dbReference>
<protein>
    <submittedName>
        <fullName evidence="2">Uncharacterized protein</fullName>
    </submittedName>
</protein>
<accession>U7D6K5</accession>
<evidence type="ECO:0000256" key="1">
    <source>
        <dbReference type="SAM" id="MobiDB-lite"/>
    </source>
</evidence>
<comment type="caution">
    <text evidence="2">The sequence shown here is derived from an EMBL/GenBank/DDBJ whole genome shotgun (WGS) entry which is preliminary data.</text>
</comment>
<evidence type="ECO:0000313" key="2">
    <source>
        <dbReference type="EMBL" id="ERP30717.1"/>
    </source>
</evidence>
<dbReference type="STRING" id="1313304.CALK_2460"/>
<proteinExistence type="predicted"/>
<dbReference type="AlphaFoldDB" id="U7D6K5"/>
<reference evidence="2 3" key="1">
    <citation type="journal article" date="2013" name="Environ. Microbiol.">
        <title>Genome analysis of Chitinivibrio alkaliphilus gen. nov., sp. nov., a novel extremely haloalkaliphilic anaerobic chitinolytic bacterium from the candidate phylum Termite Group 3.</title>
        <authorList>
            <person name="Sorokin D.Y."/>
            <person name="Gumerov V.M."/>
            <person name="Rakitin A.L."/>
            <person name="Beletsky A.V."/>
            <person name="Damste J.S."/>
            <person name="Muyzer G."/>
            <person name="Mardanov A.V."/>
            <person name="Ravin N.V."/>
        </authorList>
    </citation>
    <scope>NUCLEOTIDE SEQUENCE [LARGE SCALE GENOMIC DNA]</scope>
    <source>
        <strain evidence="2 3">ACht1</strain>
    </source>
</reference>
<feature type="region of interest" description="Disordered" evidence="1">
    <location>
        <begin position="202"/>
        <end position="221"/>
    </location>
</feature>
<name>U7D6K5_9BACT</name>
<gene>
    <name evidence="2" type="ORF">CALK_2460</name>
</gene>
<dbReference type="Proteomes" id="UP000017148">
    <property type="component" value="Unassembled WGS sequence"/>
</dbReference>